<evidence type="ECO:0000313" key="1">
    <source>
        <dbReference type="EMBL" id="MBP2242983.1"/>
    </source>
</evidence>
<dbReference type="RefSeq" id="WP_066398209.1">
    <property type="nucleotide sequence ID" value="NZ_JAGIKZ010000031.1"/>
</dbReference>
<sequence>MKKIKTIVAAFGMIGFILLSIGNQVIEADGELDLLKIAAILQNENIMINEWSLHAREKMESLRNQKEISEYTEELKAQFSDWEWSGNPFESVAVLELADVTETIKILSTPINGQFETYVIYEAIGQDWNQQIEQTIGQKTADRISDIFRGNPTTFSCIKGGFNDRMNRSLSTEIQHLLTVFQAKEIESLNEDDFISSSAYSTMFSDAVDIGEQDMNLQLGIRNQGLGGETTLVVGTPIITIEY</sequence>
<dbReference type="Pfam" id="PF08680">
    <property type="entry name" value="DUF1779"/>
    <property type="match status" value="1"/>
</dbReference>
<organism evidence="1 2">
    <name type="scientific">Cytobacillus eiseniae</name>
    <dbReference type="NCBI Taxonomy" id="762947"/>
    <lineage>
        <taxon>Bacteria</taxon>
        <taxon>Bacillati</taxon>
        <taxon>Bacillota</taxon>
        <taxon>Bacilli</taxon>
        <taxon>Bacillales</taxon>
        <taxon>Bacillaceae</taxon>
        <taxon>Cytobacillus</taxon>
    </lineage>
</organism>
<keyword evidence="2" id="KW-1185">Reference proteome</keyword>
<proteinExistence type="predicted"/>
<dbReference type="SUPFAM" id="SSF143842">
    <property type="entry name" value="YwmB-like"/>
    <property type="match status" value="1"/>
</dbReference>
<protein>
    <recommendedName>
        <fullName evidence="3">TATA-box binding protein</fullName>
    </recommendedName>
</protein>
<evidence type="ECO:0008006" key="3">
    <source>
        <dbReference type="Google" id="ProtNLM"/>
    </source>
</evidence>
<evidence type="ECO:0000313" key="2">
    <source>
        <dbReference type="Proteomes" id="UP001519293"/>
    </source>
</evidence>
<dbReference type="Proteomes" id="UP001519293">
    <property type="component" value="Unassembled WGS sequence"/>
</dbReference>
<reference evidence="1 2" key="1">
    <citation type="submission" date="2021-03" db="EMBL/GenBank/DDBJ databases">
        <title>Genomic Encyclopedia of Type Strains, Phase IV (KMG-IV): sequencing the most valuable type-strain genomes for metagenomic binning, comparative biology and taxonomic classification.</title>
        <authorList>
            <person name="Goeker M."/>
        </authorList>
    </citation>
    <scope>NUCLEOTIDE SEQUENCE [LARGE SCALE GENOMIC DNA]</scope>
    <source>
        <strain evidence="1 2">DSM 26675</strain>
    </source>
</reference>
<dbReference type="InterPro" id="IPR014794">
    <property type="entry name" value="DUF1779"/>
</dbReference>
<dbReference type="EMBL" id="JAGIKZ010000031">
    <property type="protein sequence ID" value="MBP2242983.1"/>
    <property type="molecule type" value="Genomic_DNA"/>
</dbReference>
<accession>A0ABS4RJB0</accession>
<gene>
    <name evidence="1" type="ORF">J2Z40_003565</name>
</gene>
<dbReference type="Gene3D" id="3.30.360.40">
    <property type="entry name" value="YwmB-like"/>
    <property type="match status" value="1"/>
</dbReference>
<comment type="caution">
    <text evidence="1">The sequence shown here is derived from an EMBL/GenBank/DDBJ whole genome shotgun (WGS) entry which is preliminary data.</text>
</comment>
<dbReference type="InterPro" id="IPR036209">
    <property type="entry name" value="YwmB-like_sf"/>
</dbReference>
<dbReference type="Gene3D" id="3.30.2030.10">
    <property type="entry name" value="YwmB-like"/>
    <property type="match status" value="1"/>
</dbReference>
<name>A0ABS4RJB0_9BACI</name>